<accession>A0A914E6V6</accession>
<dbReference type="InterPro" id="IPR000210">
    <property type="entry name" value="BTB/POZ_dom"/>
</dbReference>
<dbReference type="PANTHER" id="PTHR45774">
    <property type="entry name" value="BTB/POZ DOMAIN-CONTAINING"/>
    <property type="match status" value="1"/>
</dbReference>
<protein>
    <submittedName>
        <fullName evidence="4">BTB domain-containing protein</fullName>
    </submittedName>
</protein>
<dbReference type="Gene3D" id="3.30.710.10">
    <property type="entry name" value="Potassium Channel Kv1.1, Chain A"/>
    <property type="match status" value="1"/>
</dbReference>
<dbReference type="Proteomes" id="UP000887540">
    <property type="component" value="Unplaced"/>
</dbReference>
<sequence>MATSSPSGSSSPPQPPKVFDPEEEEFWQQHKTIKERIPDMWSSDFLADVVFLAGDKEEKIPAHKLLLCIASLVFARMFTGQLAQKTKRETISLGENCVEVVKVPDISPEAMKSLLKYIYAEKVELEMTYVFEVLYAALMYENEILIETCKEVIESYTKEVIQSDAFKNINEQTLGYILQMDDLQIEEWPLFQAVLKWADKECDRQKLALTPENKRKILGSSIYAIRFPAMKQKEFAEYANTNSAPLRPPNKKNATTDAIMNVLDLQVKTMSTITELVSSQDPDWKKACHEILEIAKNQQNLLSNLISLLEKHNEPLTEGKERKRSLIIHGNTESMATKPFEKIKEDHEKPCFEERQLDSICARPLRSSVKTESEMCM</sequence>
<evidence type="ECO:0000313" key="4">
    <source>
        <dbReference type="WBParaSite" id="ACRNAN_scaffold5831.g17286.t1"/>
    </source>
</evidence>
<keyword evidence="3" id="KW-1185">Reference proteome</keyword>
<dbReference type="PROSITE" id="PS50097">
    <property type="entry name" value="BTB"/>
    <property type="match status" value="1"/>
</dbReference>
<dbReference type="GO" id="GO:0000932">
    <property type="term" value="C:P-body"/>
    <property type="evidence" value="ECO:0007669"/>
    <property type="project" value="TreeGrafter"/>
</dbReference>
<dbReference type="Gene3D" id="1.25.40.420">
    <property type="match status" value="1"/>
</dbReference>
<dbReference type="SMART" id="SM00875">
    <property type="entry name" value="BACK"/>
    <property type="match status" value="1"/>
</dbReference>
<dbReference type="InterPro" id="IPR011705">
    <property type="entry name" value="BACK"/>
</dbReference>
<dbReference type="SUPFAM" id="SSF54695">
    <property type="entry name" value="POZ domain"/>
    <property type="match status" value="1"/>
</dbReference>
<proteinExistence type="predicted"/>
<dbReference type="SMART" id="SM00225">
    <property type="entry name" value="BTB"/>
    <property type="match status" value="1"/>
</dbReference>
<dbReference type="GO" id="GO:0022008">
    <property type="term" value="P:neurogenesis"/>
    <property type="evidence" value="ECO:0007669"/>
    <property type="project" value="TreeGrafter"/>
</dbReference>
<evidence type="ECO:0000256" key="1">
    <source>
        <dbReference type="SAM" id="MobiDB-lite"/>
    </source>
</evidence>
<dbReference type="Pfam" id="PF00651">
    <property type="entry name" value="BTB"/>
    <property type="match status" value="1"/>
</dbReference>
<dbReference type="WBParaSite" id="ACRNAN_scaffold5831.g17286.t1">
    <property type="protein sequence ID" value="ACRNAN_scaffold5831.g17286.t1"/>
    <property type="gene ID" value="ACRNAN_scaffold5831.g17286"/>
</dbReference>
<reference evidence="4" key="1">
    <citation type="submission" date="2022-11" db="UniProtKB">
        <authorList>
            <consortium name="WormBaseParasite"/>
        </authorList>
    </citation>
    <scope>IDENTIFICATION</scope>
</reference>
<feature type="compositionally biased region" description="Low complexity" evidence="1">
    <location>
        <begin position="1"/>
        <end position="11"/>
    </location>
</feature>
<evidence type="ECO:0000313" key="3">
    <source>
        <dbReference type="Proteomes" id="UP000887540"/>
    </source>
</evidence>
<dbReference type="InterPro" id="IPR011333">
    <property type="entry name" value="SKP1/BTB/POZ_sf"/>
</dbReference>
<name>A0A914E6V6_9BILA</name>
<dbReference type="PANTHER" id="PTHR45774:SF3">
    <property type="entry name" value="BTB (POZ) DOMAIN-CONTAINING 2B-RELATED"/>
    <property type="match status" value="1"/>
</dbReference>
<organism evidence="3 4">
    <name type="scientific">Acrobeloides nanus</name>
    <dbReference type="NCBI Taxonomy" id="290746"/>
    <lineage>
        <taxon>Eukaryota</taxon>
        <taxon>Metazoa</taxon>
        <taxon>Ecdysozoa</taxon>
        <taxon>Nematoda</taxon>
        <taxon>Chromadorea</taxon>
        <taxon>Rhabditida</taxon>
        <taxon>Tylenchina</taxon>
        <taxon>Cephalobomorpha</taxon>
        <taxon>Cephaloboidea</taxon>
        <taxon>Cephalobidae</taxon>
        <taxon>Acrobeloides</taxon>
    </lineage>
</organism>
<feature type="domain" description="BTB" evidence="2">
    <location>
        <begin position="47"/>
        <end position="127"/>
    </location>
</feature>
<evidence type="ECO:0000259" key="2">
    <source>
        <dbReference type="PROSITE" id="PS50097"/>
    </source>
</evidence>
<feature type="region of interest" description="Disordered" evidence="1">
    <location>
        <begin position="1"/>
        <end position="22"/>
    </location>
</feature>
<dbReference type="AlphaFoldDB" id="A0A914E6V6"/>
<dbReference type="GO" id="GO:0005829">
    <property type="term" value="C:cytosol"/>
    <property type="evidence" value="ECO:0007669"/>
    <property type="project" value="TreeGrafter"/>
</dbReference>